<keyword evidence="1" id="KW-1133">Transmembrane helix</keyword>
<keyword evidence="1" id="KW-0812">Transmembrane</keyword>
<evidence type="ECO:0000313" key="2">
    <source>
        <dbReference type="EMBL" id="TFJ98867.1"/>
    </source>
</evidence>
<evidence type="ECO:0000313" key="3">
    <source>
        <dbReference type="Proteomes" id="UP000297703"/>
    </source>
</evidence>
<keyword evidence="1" id="KW-0472">Membrane</keyword>
<dbReference type="GO" id="GO:0000502">
    <property type="term" value="C:proteasome complex"/>
    <property type="evidence" value="ECO:0007669"/>
    <property type="project" value="UniProtKB-KW"/>
</dbReference>
<proteinExistence type="predicted"/>
<name>A0A4D9DQZ8_9SAUR</name>
<keyword evidence="2" id="KW-0647">Proteasome</keyword>
<feature type="transmembrane region" description="Helical" evidence="1">
    <location>
        <begin position="20"/>
        <end position="40"/>
    </location>
</feature>
<keyword evidence="3" id="KW-1185">Reference proteome</keyword>
<dbReference type="EMBL" id="QXTE01000363">
    <property type="protein sequence ID" value="TFJ98867.1"/>
    <property type="molecule type" value="Genomic_DNA"/>
</dbReference>
<sequence length="104" mass="11604">MCVRPKGQESLSQPLCVSVYVYICACFLYVCEWVAVSVGFQESHPTLSCCVLCVCMSLCVLHYVIVCVYMTLCLCMCVACVLHCATLRHCMLHTDTVCVNYTVL</sequence>
<protein>
    <submittedName>
        <fullName evidence="2">Proteasome subunit beta type-5</fullName>
    </submittedName>
</protein>
<dbReference type="Proteomes" id="UP000297703">
    <property type="component" value="Unassembled WGS sequence"/>
</dbReference>
<accession>A0A4D9DQZ8</accession>
<gene>
    <name evidence="2" type="ORF">DR999_PMT19160</name>
</gene>
<organism evidence="2 3">
    <name type="scientific">Platysternon megacephalum</name>
    <name type="common">big-headed turtle</name>
    <dbReference type="NCBI Taxonomy" id="55544"/>
    <lineage>
        <taxon>Eukaryota</taxon>
        <taxon>Metazoa</taxon>
        <taxon>Chordata</taxon>
        <taxon>Craniata</taxon>
        <taxon>Vertebrata</taxon>
        <taxon>Euteleostomi</taxon>
        <taxon>Archelosauria</taxon>
        <taxon>Testudinata</taxon>
        <taxon>Testudines</taxon>
        <taxon>Cryptodira</taxon>
        <taxon>Durocryptodira</taxon>
        <taxon>Testudinoidea</taxon>
        <taxon>Platysternidae</taxon>
        <taxon>Platysternon</taxon>
    </lineage>
</organism>
<feature type="transmembrane region" description="Helical" evidence="1">
    <location>
        <begin position="47"/>
        <end position="72"/>
    </location>
</feature>
<dbReference type="AlphaFoldDB" id="A0A4D9DQZ8"/>
<comment type="caution">
    <text evidence="2">The sequence shown here is derived from an EMBL/GenBank/DDBJ whole genome shotgun (WGS) entry which is preliminary data.</text>
</comment>
<reference evidence="2 3" key="1">
    <citation type="submission" date="2019-04" db="EMBL/GenBank/DDBJ databases">
        <title>Draft genome of the big-headed turtle Platysternon megacephalum.</title>
        <authorList>
            <person name="Gong S."/>
        </authorList>
    </citation>
    <scope>NUCLEOTIDE SEQUENCE [LARGE SCALE GENOMIC DNA]</scope>
    <source>
        <strain evidence="2">DO16091913</strain>
        <tissue evidence="2">Muscle</tissue>
    </source>
</reference>
<evidence type="ECO:0000256" key="1">
    <source>
        <dbReference type="SAM" id="Phobius"/>
    </source>
</evidence>
<reference evidence="2 3" key="2">
    <citation type="submission" date="2019-04" db="EMBL/GenBank/DDBJ databases">
        <title>The genome sequence of big-headed turtle.</title>
        <authorList>
            <person name="Gong S."/>
        </authorList>
    </citation>
    <scope>NUCLEOTIDE SEQUENCE [LARGE SCALE GENOMIC DNA]</scope>
    <source>
        <strain evidence="2">DO16091913</strain>
        <tissue evidence="2">Muscle</tissue>
    </source>
</reference>